<comment type="caution">
    <text evidence="3">The sequence shown here is derived from an EMBL/GenBank/DDBJ whole genome shotgun (WGS) entry which is preliminary data.</text>
</comment>
<dbReference type="InterPro" id="IPR037143">
    <property type="entry name" value="4-PPantetheinyl_Trfase_dom_sf"/>
</dbReference>
<organism evidence="3 4">
    <name type="scientific">Brachybacterium aquaticum</name>
    <dbReference type="NCBI Taxonomy" id="1432564"/>
    <lineage>
        <taxon>Bacteria</taxon>
        <taxon>Bacillati</taxon>
        <taxon>Actinomycetota</taxon>
        <taxon>Actinomycetes</taxon>
        <taxon>Micrococcales</taxon>
        <taxon>Dermabacteraceae</taxon>
        <taxon>Brachybacterium</taxon>
    </lineage>
</organism>
<gene>
    <name evidence="3" type="ORF">HNR70_000330</name>
</gene>
<dbReference type="Pfam" id="PF01648">
    <property type="entry name" value="ACPS"/>
    <property type="match status" value="1"/>
</dbReference>
<protein>
    <recommendedName>
        <fullName evidence="2">4'-phosphopantetheinyl transferase domain-containing protein</fullName>
    </recommendedName>
</protein>
<keyword evidence="4" id="KW-1185">Reference proteome</keyword>
<proteinExistence type="predicted"/>
<dbReference type="GO" id="GO:0008897">
    <property type="term" value="F:holo-[acyl-carrier-protein] synthase activity"/>
    <property type="evidence" value="ECO:0007669"/>
    <property type="project" value="InterPro"/>
</dbReference>
<sequence length="198" mass="20225">MFSHERADGAGPSGPAPFSLRLHPLEAAADDPLRAHVRDVVGASATDVQVGRLCPACGSSRHGRPWARVAPAADGGAADGVAAGRARPPLVGVSLSRSGPHLLTAVRLGGGIGVDIEEIAAVDRGWDGSLVLHPDEADPRAADPHTAERRARLWAGKEAVLKLAGNGLRTPMTQVRLADHDVRGAAAPAGFVIAVALG</sequence>
<evidence type="ECO:0000313" key="3">
    <source>
        <dbReference type="EMBL" id="MBB5830517.1"/>
    </source>
</evidence>
<dbReference type="AlphaFoldDB" id="A0A841A996"/>
<evidence type="ECO:0000256" key="1">
    <source>
        <dbReference type="ARBA" id="ARBA00022679"/>
    </source>
</evidence>
<dbReference type="GO" id="GO:0000287">
    <property type="term" value="F:magnesium ion binding"/>
    <property type="evidence" value="ECO:0007669"/>
    <property type="project" value="InterPro"/>
</dbReference>
<dbReference type="RefSeq" id="WP_184324130.1">
    <property type="nucleotide sequence ID" value="NZ_JACHLZ010000001.1"/>
</dbReference>
<dbReference type="EMBL" id="JACHLZ010000001">
    <property type="protein sequence ID" value="MBB5830517.1"/>
    <property type="molecule type" value="Genomic_DNA"/>
</dbReference>
<evidence type="ECO:0000313" key="4">
    <source>
        <dbReference type="Proteomes" id="UP000588158"/>
    </source>
</evidence>
<evidence type="ECO:0000259" key="2">
    <source>
        <dbReference type="Pfam" id="PF01648"/>
    </source>
</evidence>
<dbReference type="InterPro" id="IPR008278">
    <property type="entry name" value="4-PPantetheinyl_Trfase_dom"/>
</dbReference>
<dbReference type="Gene3D" id="3.90.470.20">
    <property type="entry name" value="4'-phosphopantetheinyl transferase domain"/>
    <property type="match status" value="1"/>
</dbReference>
<reference evidence="3 4" key="1">
    <citation type="submission" date="2020-08" db="EMBL/GenBank/DDBJ databases">
        <title>Sequencing the genomes of 1000 actinobacteria strains.</title>
        <authorList>
            <person name="Klenk H.-P."/>
        </authorList>
    </citation>
    <scope>NUCLEOTIDE SEQUENCE [LARGE SCALE GENOMIC DNA]</scope>
    <source>
        <strain evidence="3 4">DSM 28796</strain>
    </source>
</reference>
<feature type="domain" description="4'-phosphopantetheinyl transferase" evidence="2">
    <location>
        <begin position="111"/>
        <end position="183"/>
    </location>
</feature>
<accession>A0A841A996</accession>
<dbReference type="Proteomes" id="UP000588158">
    <property type="component" value="Unassembled WGS sequence"/>
</dbReference>
<dbReference type="SUPFAM" id="SSF56214">
    <property type="entry name" value="4'-phosphopantetheinyl transferase"/>
    <property type="match status" value="1"/>
</dbReference>
<name>A0A841A996_9MICO</name>
<keyword evidence="1" id="KW-0808">Transferase</keyword>